<dbReference type="EMBL" id="JBHUCM010000007">
    <property type="protein sequence ID" value="MFD1536783.1"/>
    <property type="molecule type" value="Genomic_DNA"/>
</dbReference>
<accession>A0ABW4G282</accession>
<dbReference type="Proteomes" id="UP001597097">
    <property type="component" value="Unassembled WGS sequence"/>
</dbReference>
<sequence>MPVDERSVAEALTRLADRARPVDPELLLTRVLRRRTRLRWPRWGLAMAAAACVVAIGWVALRVHDATAPAASPTSTPPASTVPSASARSTTLPPAAHVPDIPGLPRNTVAQFATVEDCMPKGGPVHSMDGDRRLTQYGGVKDYRWLVEAKDKLGVTRLVGSRKGFVLCTPGIRLVSYPTDPIFSYWGGDPPGKPALRGAISIDAYDGQMQSEINPGRDGDPYFLVVAGRVAPQATRVEVEWADGRKMAANVRNGFYIGRIRVYPDKKGTYRPAVLSKVTAYDSGGRALGEAKGIPWGSTGTLDADD</sequence>
<evidence type="ECO:0000313" key="4">
    <source>
        <dbReference type="Proteomes" id="UP001597097"/>
    </source>
</evidence>
<feature type="region of interest" description="Disordered" evidence="1">
    <location>
        <begin position="68"/>
        <end position="103"/>
    </location>
</feature>
<keyword evidence="2" id="KW-0472">Membrane</keyword>
<reference evidence="4" key="1">
    <citation type="journal article" date="2019" name="Int. J. Syst. Evol. Microbiol.">
        <title>The Global Catalogue of Microorganisms (GCM) 10K type strain sequencing project: providing services to taxonomists for standard genome sequencing and annotation.</title>
        <authorList>
            <consortium name="The Broad Institute Genomics Platform"/>
            <consortium name="The Broad Institute Genome Sequencing Center for Infectious Disease"/>
            <person name="Wu L."/>
            <person name="Ma J."/>
        </authorList>
    </citation>
    <scope>NUCLEOTIDE SEQUENCE [LARGE SCALE GENOMIC DNA]</scope>
    <source>
        <strain evidence="4">CGMCC 1.15399</strain>
    </source>
</reference>
<feature type="compositionally biased region" description="Low complexity" evidence="1">
    <location>
        <begin position="68"/>
        <end position="91"/>
    </location>
</feature>
<proteinExistence type="predicted"/>
<name>A0ABW4G282_9ACTN</name>
<evidence type="ECO:0000256" key="1">
    <source>
        <dbReference type="SAM" id="MobiDB-lite"/>
    </source>
</evidence>
<evidence type="ECO:0000256" key="2">
    <source>
        <dbReference type="SAM" id="Phobius"/>
    </source>
</evidence>
<feature type="transmembrane region" description="Helical" evidence="2">
    <location>
        <begin position="43"/>
        <end position="61"/>
    </location>
</feature>
<comment type="caution">
    <text evidence="3">The sequence shown here is derived from an EMBL/GenBank/DDBJ whole genome shotgun (WGS) entry which is preliminary data.</text>
</comment>
<keyword evidence="4" id="KW-1185">Reference proteome</keyword>
<dbReference type="RefSeq" id="WP_219527746.1">
    <property type="nucleotide sequence ID" value="NZ_JAHKRM010000003.1"/>
</dbReference>
<organism evidence="3 4">
    <name type="scientific">Nonomuraea guangzhouensis</name>
    <dbReference type="NCBI Taxonomy" id="1291555"/>
    <lineage>
        <taxon>Bacteria</taxon>
        <taxon>Bacillati</taxon>
        <taxon>Actinomycetota</taxon>
        <taxon>Actinomycetes</taxon>
        <taxon>Streptosporangiales</taxon>
        <taxon>Streptosporangiaceae</taxon>
        <taxon>Nonomuraea</taxon>
    </lineage>
</organism>
<keyword evidence="2" id="KW-1133">Transmembrane helix</keyword>
<keyword evidence="2" id="KW-0812">Transmembrane</keyword>
<evidence type="ECO:0000313" key="3">
    <source>
        <dbReference type="EMBL" id="MFD1536783.1"/>
    </source>
</evidence>
<protein>
    <submittedName>
        <fullName evidence="3">Uncharacterized protein</fullName>
    </submittedName>
</protein>
<gene>
    <name evidence="3" type="ORF">ACFSJ0_07055</name>
</gene>